<comment type="caution">
    <text evidence="1">The sequence shown here is derived from an EMBL/GenBank/DDBJ whole genome shotgun (WGS) entry which is preliminary data.</text>
</comment>
<sequence>MVAQQYVILKVLERALVVGVHGANTDRNPRFYNVPLVSSVYCQFCVEVPIVTGMVDFIRVLNERMDEVTIEGSRSVICLRASTVSGSGCKAWDGWKSNSAQAGRWVEYGEYIVLTLFPSQVVDSEGNSKGSTSIKLANNAAPTTTTTGEGVMEEAGVHVTVTEEIVRRYSAEAENSGLYFEYVAPLNPLDKGCVKTYYMEVGTSIVVPSTYAIRIGSHATRAVRKFGYIVRAERLNKRKKGQVVFYKRDGGVVRADRLFEYGCESDFVREGYASNSHKATFRGFLGEIEEDERFIVGTIPSVLNMQLNTPLRSKLVEPLYDVLPGVGSMVGVYRANPVLLLESSTRRQTRGGTRGEWDDEGLRKMGVKEEQGWLEEDVPYHYFKSLRGKALRFPFNIADIREEEIR</sequence>
<dbReference type="Proteomes" id="UP000247409">
    <property type="component" value="Unassembled WGS sequence"/>
</dbReference>
<dbReference type="EMBL" id="NBIV01000589">
    <property type="protein sequence ID" value="PXF39630.1"/>
    <property type="molecule type" value="Genomic_DNA"/>
</dbReference>
<evidence type="ECO:0000313" key="1">
    <source>
        <dbReference type="EMBL" id="PXF39630.1"/>
    </source>
</evidence>
<organism evidence="1 2">
    <name type="scientific">Gracilariopsis chorda</name>
    <dbReference type="NCBI Taxonomy" id="448386"/>
    <lineage>
        <taxon>Eukaryota</taxon>
        <taxon>Rhodophyta</taxon>
        <taxon>Florideophyceae</taxon>
        <taxon>Rhodymeniophycidae</taxon>
        <taxon>Gracilariales</taxon>
        <taxon>Gracilariaceae</taxon>
        <taxon>Gracilariopsis</taxon>
    </lineage>
</organism>
<reference evidence="1 2" key="1">
    <citation type="journal article" date="2018" name="Mol. Biol. Evol.">
        <title>Analysis of the draft genome of the red seaweed Gracilariopsis chorda provides insights into genome size evolution in Rhodophyta.</title>
        <authorList>
            <person name="Lee J."/>
            <person name="Yang E.C."/>
            <person name="Graf L."/>
            <person name="Yang J.H."/>
            <person name="Qiu H."/>
            <person name="Zel Zion U."/>
            <person name="Chan C.X."/>
            <person name="Stephens T.G."/>
            <person name="Weber A.P.M."/>
            <person name="Boo G.H."/>
            <person name="Boo S.M."/>
            <person name="Kim K.M."/>
            <person name="Shin Y."/>
            <person name="Jung M."/>
            <person name="Lee S.J."/>
            <person name="Yim H.S."/>
            <person name="Lee J.H."/>
            <person name="Bhattacharya D."/>
            <person name="Yoon H.S."/>
        </authorList>
    </citation>
    <scope>NUCLEOTIDE SEQUENCE [LARGE SCALE GENOMIC DNA]</scope>
    <source>
        <strain evidence="1 2">SKKU-2015</strain>
        <tissue evidence="1">Whole body</tissue>
    </source>
</reference>
<name>A0A2V3IEK9_9FLOR</name>
<accession>A0A2V3IEK9</accession>
<proteinExistence type="predicted"/>
<dbReference type="AlphaFoldDB" id="A0A2V3IEK9"/>
<evidence type="ECO:0000313" key="2">
    <source>
        <dbReference type="Proteomes" id="UP000247409"/>
    </source>
</evidence>
<protein>
    <submittedName>
        <fullName evidence="1">Uncharacterized protein</fullName>
    </submittedName>
</protein>
<gene>
    <name evidence="1" type="ORF">BWQ96_10673</name>
</gene>
<keyword evidence="2" id="KW-1185">Reference proteome</keyword>